<dbReference type="EMBL" id="JAUFQU010000001">
    <property type="protein sequence ID" value="MDN3705853.1"/>
    <property type="molecule type" value="Genomic_DNA"/>
</dbReference>
<evidence type="ECO:0000256" key="3">
    <source>
        <dbReference type="ARBA" id="ARBA00022729"/>
    </source>
</evidence>
<dbReference type="PANTHER" id="PTHR33607">
    <property type="entry name" value="ENDONUCLEASE-1"/>
    <property type="match status" value="1"/>
</dbReference>
<keyword evidence="4" id="KW-0378">Hydrolase</keyword>
<reference evidence="7" key="1">
    <citation type="journal article" date="2019" name="Int. J. Syst. Evol. Microbiol.">
        <title>The Global Catalogue of Microorganisms (GCM) 10K type strain sequencing project: providing services to taxonomists for standard genome sequencing and annotation.</title>
        <authorList>
            <consortium name="The Broad Institute Genomics Platform"/>
            <consortium name="The Broad Institute Genome Sequencing Center for Infectious Disease"/>
            <person name="Wu L."/>
            <person name="Ma J."/>
        </authorList>
    </citation>
    <scope>NUCLEOTIDE SEQUENCE [LARGE SCALE GENOMIC DNA]</scope>
    <source>
        <strain evidence="7">CECT 7184</strain>
    </source>
</reference>
<proteinExistence type="inferred from homology"/>
<gene>
    <name evidence="6" type="ORF">QW060_01780</name>
</gene>
<feature type="domain" description="Secretion system C-terminal sorting" evidence="5">
    <location>
        <begin position="280"/>
        <end position="348"/>
    </location>
</feature>
<evidence type="ECO:0000313" key="7">
    <source>
        <dbReference type="Proteomes" id="UP001242368"/>
    </source>
</evidence>
<evidence type="ECO:0000313" key="6">
    <source>
        <dbReference type="EMBL" id="MDN3705853.1"/>
    </source>
</evidence>
<dbReference type="InterPro" id="IPR044925">
    <property type="entry name" value="His-Me_finger_sf"/>
</dbReference>
<dbReference type="Proteomes" id="UP001242368">
    <property type="component" value="Unassembled WGS sequence"/>
</dbReference>
<organism evidence="6 7">
    <name type="scientific">Paenimyroides ceti</name>
    <dbReference type="NCBI Taxonomy" id="395087"/>
    <lineage>
        <taxon>Bacteria</taxon>
        <taxon>Pseudomonadati</taxon>
        <taxon>Bacteroidota</taxon>
        <taxon>Flavobacteriia</taxon>
        <taxon>Flavobacteriales</taxon>
        <taxon>Flavobacteriaceae</taxon>
        <taxon>Paenimyroides</taxon>
    </lineage>
</organism>
<comment type="similarity">
    <text evidence="1">Belongs to the EndA/NucM nuclease family.</text>
</comment>
<dbReference type="SUPFAM" id="SSF54060">
    <property type="entry name" value="His-Me finger endonucleases"/>
    <property type="match status" value="1"/>
</dbReference>
<keyword evidence="6" id="KW-0255">Endonuclease</keyword>
<dbReference type="PANTHER" id="PTHR33607:SF2">
    <property type="entry name" value="ENDONUCLEASE-1"/>
    <property type="match status" value="1"/>
</dbReference>
<comment type="caution">
    <text evidence="6">The sequence shown here is derived from an EMBL/GenBank/DDBJ whole genome shotgun (WGS) entry which is preliminary data.</text>
</comment>
<dbReference type="Pfam" id="PF18962">
    <property type="entry name" value="Por_Secre_tail"/>
    <property type="match status" value="1"/>
</dbReference>
<dbReference type="Pfam" id="PF04231">
    <property type="entry name" value="Endonuclease_1"/>
    <property type="match status" value="1"/>
</dbReference>
<dbReference type="NCBIfam" id="TIGR04183">
    <property type="entry name" value="Por_Secre_tail"/>
    <property type="match status" value="1"/>
</dbReference>
<dbReference type="RefSeq" id="WP_290362002.1">
    <property type="nucleotide sequence ID" value="NZ_JAUFQU010000001.1"/>
</dbReference>
<dbReference type="InterPro" id="IPR007346">
    <property type="entry name" value="Endonuclease-I"/>
</dbReference>
<evidence type="ECO:0000256" key="4">
    <source>
        <dbReference type="ARBA" id="ARBA00022801"/>
    </source>
</evidence>
<keyword evidence="3" id="KW-0732">Signal</keyword>
<dbReference type="InterPro" id="IPR026444">
    <property type="entry name" value="Secre_tail"/>
</dbReference>
<name>A0ABT8CN33_9FLAO</name>
<protein>
    <submittedName>
        <fullName evidence="6">Endonuclease</fullName>
    </submittedName>
</protein>
<evidence type="ECO:0000256" key="1">
    <source>
        <dbReference type="ARBA" id="ARBA00006429"/>
    </source>
</evidence>
<sequence>MRLKITQFFLWACIASGYAQIPEYYSSIDFTASATGLKNQLSELIQNTHTTQLNYTPDVWNLLKTSDLENPGSSKMLLIYGYNDTDANASTDRTRDKNLSCHTSDCNGLWVREHVFPRSLGTPNLGFENAGSDAHNLRPIDNQMNNSRSNRKFASGSGNAAIVANGNFYPGDEWKGDIARMMMYMYLRYPNQCPATVIGTGSITYSSFNDMPDIFLEWNQQDPVSALERKRNDVIQVFQGNRNPFIDNPYLATLIWNGPEAENTWTALSIEKVEIAQWQIYPTVTTDKVYIKYETQNIPDQYQYQLYNMHGQLVIDGATSSEIDVSAYTPGIYILKIQADNAVKTVRIIKK</sequence>
<keyword evidence="7" id="KW-1185">Reference proteome</keyword>
<evidence type="ECO:0000259" key="5">
    <source>
        <dbReference type="Pfam" id="PF18962"/>
    </source>
</evidence>
<evidence type="ECO:0000256" key="2">
    <source>
        <dbReference type="ARBA" id="ARBA00022722"/>
    </source>
</evidence>
<accession>A0ABT8CN33</accession>
<keyword evidence="2" id="KW-0540">Nuclease</keyword>
<dbReference type="GO" id="GO:0004519">
    <property type="term" value="F:endonuclease activity"/>
    <property type="evidence" value="ECO:0007669"/>
    <property type="project" value="UniProtKB-KW"/>
</dbReference>